<accession>A0A6G1JI88</accession>
<gene>
    <name evidence="2" type="ORF">K458DRAFT_439230</name>
</gene>
<dbReference type="AlphaFoldDB" id="A0A6G1JI88"/>
<proteinExistence type="predicted"/>
<dbReference type="InterPro" id="IPR027443">
    <property type="entry name" value="IPNS-like_sf"/>
</dbReference>
<protein>
    <recommendedName>
        <fullName evidence="1">Isopenicillin N synthase-like Fe(2+) 2OG dioxygenase domain-containing protein</fullName>
    </recommendedName>
</protein>
<sequence length="312" mass="34518">MASKKHFESIPAFPNDVPTAPTYATRLAGLNSDDQSAAKSLLGACQELRFFLLDLRDDTLGEAIIQAVDILLEAGKDIMNLSYEVIDKFKHRGIIKVETNEPDRFEWFNLGPDVLAHLTLFGSFVQHGQRIVSTINTTLAKQLSLAADTFASLQSTSKPSESKDLRTSMIHHTDFVTITLLANVLGGLQVLTPGKAMNDKDTWLYVRPEPGCLIVNLGDAMLHFAPGEQCFVDRYSLALLRLVGEGEGRDSEVGDLTTWEWEMKQIMTYKRDEVNVESKGGRTAAAARTSHCICMLLTKRTHGKPNCLGSLY</sequence>
<dbReference type="Gene3D" id="2.60.120.330">
    <property type="entry name" value="B-lactam Antibiotic, Isopenicillin N Synthase, Chain"/>
    <property type="match status" value="1"/>
</dbReference>
<dbReference type="EMBL" id="MU005571">
    <property type="protein sequence ID" value="KAF2690158.1"/>
    <property type="molecule type" value="Genomic_DNA"/>
</dbReference>
<name>A0A6G1JI88_9PLEO</name>
<dbReference type="InterPro" id="IPR044861">
    <property type="entry name" value="IPNS-like_FE2OG_OXY"/>
</dbReference>
<dbReference type="OrthoDB" id="288590at2759"/>
<evidence type="ECO:0000313" key="3">
    <source>
        <dbReference type="Proteomes" id="UP000799291"/>
    </source>
</evidence>
<dbReference type="Proteomes" id="UP000799291">
    <property type="component" value="Unassembled WGS sequence"/>
</dbReference>
<dbReference type="SUPFAM" id="SSF51197">
    <property type="entry name" value="Clavaminate synthase-like"/>
    <property type="match status" value="1"/>
</dbReference>
<organism evidence="2 3">
    <name type="scientific">Lentithecium fluviatile CBS 122367</name>
    <dbReference type="NCBI Taxonomy" id="1168545"/>
    <lineage>
        <taxon>Eukaryota</taxon>
        <taxon>Fungi</taxon>
        <taxon>Dikarya</taxon>
        <taxon>Ascomycota</taxon>
        <taxon>Pezizomycotina</taxon>
        <taxon>Dothideomycetes</taxon>
        <taxon>Pleosporomycetidae</taxon>
        <taxon>Pleosporales</taxon>
        <taxon>Massarineae</taxon>
        <taxon>Lentitheciaceae</taxon>
        <taxon>Lentithecium</taxon>
    </lineage>
</organism>
<keyword evidence="3" id="KW-1185">Reference proteome</keyword>
<dbReference type="Pfam" id="PF03171">
    <property type="entry name" value="2OG-FeII_Oxy"/>
    <property type="match status" value="1"/>
</dbReference>
<evidence type="ECO:0000313" key="2">
    <source>
        <dbReference type="EMBL" id="KAF2690158.1"/>
    </source>
</evidence>
<evidence type="ECO:0000259" key="1">
    <source>
        <dbReference type="Pfam" id="PF03171"/>
    </source>
</evidence>
<reference evidence="2" key="1">
    <citation type="journal article" date="2020" name="Stud. Mycol.">
        <title>101 Dothideomycetes genomes: a test case for predicting lifestyles and emergence of pathogens.</title>
        <authorList>
            <person name="Haridas S."/>
            <person name="Albert R."/>
            <person name="Binder M."/>
            <person name="Bloem J."/>
            <person name="Labutti K."/>
            <person name="Salamov A."/>
            <person name="Andreopoulos B."/>
            <person name="Baker S."/>
            <person name="Barry K."/>
            <person name="Bills G."/>
            <person name="Bluhm B."/>
            <person name="Cannon C."/>
            <person name="Castanera R."/>
            <person name="Culley D."/>
            <person name="Daum C."/>
            <person name="Ezra D."/>
            <person name="Gonzalez J."/>
            <person name="Henrissat B."/>
            <person name="Kuo A."/>
            <person name="Liang C."/>
            <person name="Lipzen A."/>
            <person name="Lutzoni F."/>
            <person name="Magnuson J."/>
            <person name="Mondo S."/>
            <person name="Nolan M."/>
            <person name="Ohm R."/>
            <person name="Pangilinan J."/>
            <person name="Park H.-J."/>
            <person name="Ramirez L."/>
            <person name="Alfaro M."/>
            <person name="Sun H."/>
            <person name="Tritt A."/>
            <person name="Yoshinaga Y."/>
            <person name="Zwiers L.-H."/>
            <person name="Turgeon B."/>
            <person name="Goodwin S."/>
            <person name="Spatafora J."/>
            <person name="Crous P."/>
            <person name="Grigoriev I."/>
        </authorList>
    </citation>
    <scope>NUCLEOTIDE SEQUENCE</scope>
    <source>
        <strain evidence="2">CBS 122367</strain>
    </source>
</reference>
<feature type="domain" description="Isopenicillin N synthase-like Fe(2+) 2OG dioxygenase" evidence="1">
    <location>
        <begin position="159"/>
        <end position="230"/>
    </location>
</feature>